<evidence type="ECO:0000313" key="2">
    <source>
        <dbReference type="EMBL" id="KAK0507747.1"/>
    </source>
</evidence>
<feature type="region of interest" description="Disordered" evidence="1">
    <location>
        <begin position="1"/>
        <end position="45"/>
    </location>
</feature>
<dbReference type="AlphaFoldDB" id="A0AA39UXT8"/>
<evidence type="ECO:0000313" key="3">
    <source>
        <dbReference type="Proteomes" id="UP001166286"/>
    </source>
</evidence>
<evidence type="ECO:0000256" key="1">
    <source>
        <dbReference type="SAM" id="MobiDB-lite"/>
    </source>
</evidence>
<organism evidence="2 3">
    <name type="scientific">Cladonia borealis</name>
    <dbReference type="NCBI Taxonomy" id="184061"/>
    <lineage>
        <taxon>Eukaryota</taxon>
        <taxon>Fungi</taxon>
        <taxon>Dikarya</taxon>
        <taxon>Ascomycota</taxon>
        <taxon>Pezizomycotina</taxon>
        <taxon>Lecanoromycetes</taxon>
        <taxon>OSLEUM clade</taxon>
        <taxon>Lecanoromycetidae</taxon>
        <taxon>Lecanorales</taxon>
        <taxon>Lecanorineae</taxon>
        <taxon>Cladoniaceae</taxon>
        <taxon>Cladonia</taxon>
    </lineage>
</organism>
<comment type="caution">
    <text evidence="2">The sequence shown here is derived from an EMBL/GenBank/DDBJ whole genome shotgun (WGS) entry which is preliminary data.</text>
</comment>
<dbReference type="EMBL" id="JAFEKC020000022">
    <property type="protein sequence ID" value="KAK0507747.1"/>
    <property type="molecule type" value="Genomic_DNA"/>
</dbReference>
<keyword evidence="3" id="KW-1185">Reference proteome</keyword>
<proteinExistence type="predicted"/>
<name>A0AA39UXT8_9LECA</name>
<feature type="compositionally biased region" description="Basic and acidic residues" evidence="1">
    <location>
        <begin position="1"/>
        <end position="10"/>
    </location>
</feature>
<dbReference type="Proteomes" id="UP001166286">
    <property type="component" value="Unassembled WGS sequence"/>
</dbReference>
<feature type="region of interest" description="Disordered" evidence="1">
    <location>
        <begin position="172"/>
        <end position="203"/>
    </location>
</feature>
<protein>
    <submittedName>
        <fullName evidence="2">Uncharacterized protein</fullName>
    </submittedName>
</protein>
<accession>A0AA39UXT8</accession>
<feature type="compositionally biased region" description="Acidic residues" evidence="1">
    <location>
        <begin position="182"/>
        <end position="202"/>
    </location>
</feature>
<gene>
    <name evidence="2" type="ORF">JMJ35_009636</name>
</gene>
<reference evidence="2" key="1">
    <citation type="submission" date="2023-03" db="EMBL/GenBank/DDBJ databases">
        <title>Complete genome of Cladonia borealis.</title>
        <authorList>
            <person name="Park H."/>
        </authorList>
    </citation>
    <scope>NUCLEOTIDE SEQUENCE</scope>
    <source>
        <strain evidence="2">ANT050790</strain>
    </source>
</reference>
<feature type="compositionally biased region" description="Low complexity" evidence="1">
    <location>
        <begin position="25"/>
        <end position="45"/>
    </location>
</feature>
<sequence>MLLEWPRIDSSRPLSKKAASSQQRSGISTTYPPSSSSSPAFRASSSIQIATAAPQKCLKRSRLQEDGEQLQRKKRRLRLELVTSRLSKPYATPTTHIVGRTHSRVGVWARQRLSGGKLLRKAAILNSIAMKRKRETAKAAMRDINRPVPSLVPKPSSQSSLEVNTSEYDAFDREDTNIDYSDGCDTDTDEEENNSIDADEDPPIYSDFNMLDSDDSAPEFCDASYSFDSLNTGYQYAVEPGGKALDLVMENERQDEVSIAPTGSAFSFPFLPSSMAGS</sequence>